<evidence type="ECO:0000256" key="3">
    <source>
        <dbReference type="ARBA" id="ARBA00023237"/>
    </source>
</evidence>
<keyword evidence="4" id="KW-0732">Signal</keyword>
<feature type="chain" id="PRO_5019847529" evidence="4">
    <location>
        <begin position="27"/>
        <end position="850"/>
    </location>
</feature>
<dbReference type="Gene3D" id="2.60.40.1120">
    <property type="entry name" value="Carboxypeptidase-like, regulatory domain"/>
    <property type="match status" value="1"/>
</dbReference>
<dbReference type="RefSeq" id="WP_121068575.1">
    <property type="nucleotide sequence ID" value="NZ_RBIQ01000009.1"/>
</dbReference>
<name>A0A495E6B4_9FLAO</name>
<dbReference type="Gene3D" id="2.40.170.20">
    <property type="entry name" value="TonB-dependent receptor, beta-barrel domain"/>
    <property type="match status" value="1"/>
</dbReference>
<evidence type="ECO:0000256" key="4">
    <source>
        <dbReference type="SAM" id="SignalP"/>
    </source>
</evidence>
<accession>A0A495E6B4</accession>
<evidence type="ECO:0000256" key="2">
    <source>
        <dbReference type="ARBA" id="ARBA00023136"/>
    </source>
</evidence>
<comment type="subcellular location">
    <subcellularLocation>
        <location evidence="1">Cell outer membrane</location>
    </subcellularLocation>
</comment>
<sequence length="850" mass="95960">MLKTQNNKLAFFLFALLFLCYTTGSAQETQTATLPLKEQLKKLENTYAIKFSFVDSAISNIKTNLISTGSLQEQLENIAEQTNLSIQKINDRYYAITLKKTITICGTILDNFKNKPLASATIQVINNTKSTIANSNGEFTISNIPRDALLQIKFLGYKTKFITAKELIKKETCTKIVMAQKYQELNEVIVYKFLTTGLSKNSNGSISINTADFGILPGQIEPDILKTIQALPGIKSIDETVSDINIRGGTNDQNLILWDGIKMYQSGHFFGLISAFNPYLTDKITSIKNGSSAQYGDGVSGVLDIKTKDNITSTIKGGAGLNFITGDAYARIPITNKIGFQFSARRSLTDFLDTPTYTRFSEKAFQDSNVSKENTTAENKRDAIFYFYDFTGKLLYDMNAKHKVRFNAMRTSNTLDYVESRNDSLQSTSNLDQTNFSFGGTLSSSWSPYFSTNLTGYYTQYTLNATNINNNNSQNLEQRNEVLETALKWNTTYQPNANFIWKNGYHLNEVGITNFTFVTQPPFNSNIKGVIRTHALFSEVTYNTEEEKFYVQAGARLNFIENLDTFKETILEPRLAVSYKVSDVFKLETKGEFKNQSTNQIIDLEQNFLGIEKRRWILSDGEQLPITKSKQASFGIHYDRNNLYIGLDGFFKEVKGISTATQGFQNQYQFNGEIGQYAVKGVEFLINKKSIFYSVWLSYAYNTNTYTFKTLNPQNFPNNLDIRHTATIAGTYSYKKLKIGLGLNYRSGKPYTQPQEGDNAINTTFFPSRINYQEPNSSRLPEYIRADGSVTYSFKLTPKIKAIAGAAILNFTGRKNILNTYYRVNQSNEIETIQNLSIGATPNASFRINF</sequence>
<dbReference type="Gene3D" id="2.170.130.10">
    <property type="entry name" value="TonB-dependent receptor, plug domain"/>
    <property type="match status" value="1"/>
</dbReference>
<dbReference type="OrthoDB" id="9803050at2"/>
<feature type="domain" description="TonB-dependent receptor plug" evidence="5">
    <location>
        <begin position="225"/>
        <end position="301"/>
    </location>
</feature>
<keyword evidence="3" id="KW-0998">Cell outer membrane</keyword>
<keyword evidence="6" id="KW-0675">Receptor</keyword>
<gene>
    <name evidence="6" type="ORF">CLV91_2609</name>
</gene>
<dbReference type="InterPro" id="IPR012910">
    <property type="entry name" value="Plug_dom"/>
</dbReference>
<dbReference type="AlphaFoldDB" id="A0A495E6B4"/>
<comment type="caution">
    <text evidence="6">The sequence shown here is derived from an EMBL/GenBank/DDBJ whole genome shotgun (WGS) entry which is preliminary data.</text>
</comment>
<dbReference type="InterPro" id="IPR037066">
    <property type="entry name" value="Plug_dom_sf"/>
</dbReference>
<feature type="signal peptide" evidence="4">
    <location>
        <begin position="1"/>
        <end position="26"/>
    </location>
</feature>
<dbReference type="EMBL" id="RBIQ01000009">
    <property type="protein sequence ID" value="RKR12478.1"/>
    <property type="molecule type" value="Genomic_DNA"/>
</dbReference>
<keyword evidence="7" id="KW-1185">Reference proteome</keyword>
<dbReference type="InterPro" id="IPR036942">
    <property type="entry name" value="Beta-barrel_TonB_sf"/>
</dbReference>
<dbReference type="GO" id="GO:0009279">
    <property type="term" value="C:cell outer membrane"/>
    <property type="evidence" value="ECO:0007669"/>
    <property type="project" value="UniProtKB-SubCell"/>
</dbReference>
<dbReference type="SUPFAM" id="SSF56935">
    <property type="entry name" value="Porins"/>
    <property type="match status" value="1"/>
</dbReference>
<dbReference type="SUPFAM" id="SSF49464">
    <property type="entry name" value="Carboxypeptidase regulatory domain-like"/>
    <property type="match status" value="1"/>
</dbReference>
<keyword evidence="2" id="KW-0472">Membrane</keyword>
<reference evidence="6 7" key="1">
    <citation type="submission" date="2018-10" db="EMBL/GenBank/DDBJ databases">
        <title>Genomic Encyclopedia of Archaeal and Bacterial Type Strains, Phase II (KMG-II): from individual species to whole genera.</title>
        <authorList>
            <person name="Goeker M."/>
        </authorList>
    </citation>
    <scope>NUCLEOTIDE SEQUENCE [LARGE SCALE GENOMIC DNA]</scope>
    <source>
        <strain evidence="6 7">DSM 25230</strain>
    </source>
</reference>
<protein>
    <submittedName>
        <fullName evidence="6">Outer membrane receptor for ferrienterochelin and colicin</fullName>
    </submittedName>
</protein>
<evidence type="ECO:0000256" key="1">
    <source>
        <dbReference type="ARBA" id="ARBA00004442"/>
    </source>
</evidence>
<dbReference type="Proteomes" id="UP000269412">
    <property type="component" value="Unassembled WGS sequence"/>
</dbReference>
<dbReference type="InterPro" id="IPR008969">
    <property type="entry name" value="CarboxyPept-like_regulatory"/>
</dbReference>
<evidence type="ECO:0000313" key="7">
    <source>
        <dbReference type="Proteomes" id="UP000269412"/>
    </source>
</evidence>
<dbReference type="Pfam" id="PF07715">
    <property type="entry name" value="Plug"/>
    <property type="match status" value="1"/>
</dbReference>
<evidence type="ECO:0000313" key="6">
    <source>
        <dbReference type="EMBL" id="RKR12478.1"/>
    </source>
</evidence>
<proteinExistence type="predicted"/>
<organism evidence="6 7">
    <name type="scientific">Maribacter vaceletii</name>
    <dbReference type="NCBI Taxonomy" id="1206816"/>
    <lineage>
        <taxon>Bacteria</taxon>
        <taxon>Pseudomonadati</taxon>
        <taxon>Bacteroidota</taxon>
        <taxon>Flavobacteriia</taxon>
        <taxon>Flavobacteriales</taxon>
        <taxon>Flavobacteriaceae</taxon>
        <taxon>Maribacter</taxon>
    </lineage>
</organism>
<dbReference type="Pfam" id="PF13715">
    <property type="entry name" value="CarbopepD_reg_2"/>
    <property type="match status" value="1"/>
</dbReference>
<evidence type="ECO:0000259" key="5">
    <source>
        <dbReference type="Pfam" id="PF07715"/>
    </source>
</evidence>